<sequence length="802" mass="91317">METAKKYMRRGIPYLAVIFMVLWQWPVWQHTAWAAGGGNGFSVESIQQAGVRDAAFAKAIFDSISSHIADGSYSVSPGDSTEKILLEYGAHTAEAEIDARGREIRDISGIWLLRHATRIDLSDNQIQDLSPLKRDMSIEEQANYFAASEIVLTGNPIHRVPEQMMGFIAGRYRLDEKITVPVSLSYRNDDAERRLLLHYFEEPGGRPTEKAVVFRNREEAEILHSIEQAYPLPFSVTARYLQREGTEARLQLQWSMPLDVRFMREFEDAVYEKTLGSIELTATTEEGEPLPGIYYRIWQADSGREILSTDGGADYITDVSGRIYIANLESGTYRIEQRNRKPGYEAHQSSFQVVIRDARQSAGIPEKEAQCSGLPKSYALTGNVKNIRFLNRGEMQGIETEEDTAVLQPADALNCDGFLSDLGYVELLKGELPYKEGYELLPGSRVSIYEDETLLGSYAYPTEAKQVLNRRIREQDLRRDSRRIRVVEALFYDGGCQRVNAIFSRPDDSEIRRIVVKKSWHGAATPSEAYFRPVLRRNGEVVAVLGAVKEVNADNGWEVSWNLQATPSDARRRTMQRASMADAEREEEFREDAELLNDSNDAGEQISVEEVDIPAGWTPEYQAFRRIGNSAYFEVTNRKETSVGIDRFFSRKRGERQPELLRRTERAAEEVNEQAEPTKQQEVKREEVKPQEARQEARIQDARPGREDEPHRQVQPEKRETATLAYLPWAEIRSCKVKKTQGQLQGRQLVLAGTGERTQRTVLRRLPHTGETAAKQGVWFHLAILWSLAMLLRALHMVARQH</sequence>
<feature type="region of interest" description="Disordered" evidence="1">
    <location>
        <begin position="667"/>
        <end position="719"/>
    </location>
</feature>
<feature type="compositionally biased region" description="Basic and acidic residues" evidence="1">
    <location>
        <begin position="679"/>
        <end position="719"/>
    </location>
</feature>
<gene>
    <name evidence="3" type="ORF">HMPREF9623_01116</name>
</gene>
<evidence type="ECO:0000313" key="3">
    <source>
        <dbReference type="EMBL" id="EHO17517.1"/>
    </source>
</evidence>
<keyword evidence="4" id="KW-1185">Reference proteome</keyword>
<dbReference type="Proteomes" id="UP000018466">
    <property type="component" value="Unassembled WGS sequence"/>
</dbReference>
<dbReference type="InterPro" id="IPR041033">
    <property type="entry name" value="SpaA_PFL_dom_1"/>
</dbReference>
<dbReference type="InterPro" id="IPR013783">
    <property type="entry name" value="Ig-like_fold"/>
</dbReference>
<evidence type="ECO:0000259" key="2">
    <source>
        <dbReference type="Pfam" id="PF17802"/>
    </source>
</evidence>
<evidence type="ECO:0000313" key="4">
    <source>
        <dbReference type="Proteomes" id="UP000018466"/>
    </source>
</evidence>
<protein>
    <recommendedName>
        <fullName evidence="2">SpaA-like prealbumin fold domain-containing protein</fullName>
    </recommendedName>
</protein>
<feature type="domain" description="SpaA-like prealbumin fold" evidence="2">
    <location>
        <begin position="276"/>
        <end position="358"/>
    </location>
</feature>
<organism evidence="3 4">
    <name type="scientific">Stomatobaculum longum</name>
    <dbReference type="NCBI Taxonomy" id="796942"/>
    <lineage>
        <taxon>Bacteria</taxon>
        <taxon>Bacillati</taxon>
        <taxon>Bacillota</taxon>
        <taxon>Clostridia</taxon>
        <taxon>Lachnospirales</taxon>
        <taxon>Lachnospiraceae</taxon>
        <taxon>Stomatobaculum</taxon>
    </lineage>
</organism>
<dbReference type="AlphaFoldDB" id="A0AA37DGS8"/>
<dbReference type="RefSeq" id="WP_009532949.1">
    <property type="nucleotide sequence ID" value="NZ_JH590862.1"/>
</dbReference>
<comment type="caution">
    <text evidence="3">The sequence shown here is derived from an EMBL/GenBank/DDBJ whole genome shotgun (WGS) entry which is preliminary data.</text>
</comment>
<dbReference type="GeneID" id="86940871"/>
<accession>A0AA37DGS8</accession>
<dbReference type="EMBL" id="AGEL01000006">
    <property type="protein sequence ID" value="EHO17517.1"/>
    <property type="molecule type" value="Genomic_DNA"/>
</dbReference>
<proteinExistence type="predicted"/>
<name>A0AA37DGS8_9FIRM</name>
<reference evidence="3 4" key="1">
    <citation type="submission" date="2011-10" db="EMBL/GenBank/DDBJ databases">
        <title>The Genome Sequence of Lachnospiraceae bacterium ACC2.</title>
        <authorList>
            <consortium name="The Broad Institute Genome Sequencing Platform"/>
            <person name="Earl A."/>
            <person name="Ward D."/>
            <person name="Feldgarden M."/>
            <person name="Gevers D."/>
            <person name="Sizova M."/>
            <person name="Hazen A."/>
            <person name="Epstein S."/>
            <person name="Young S.K."/>
            <person name="Zeng Q."/>
            <person name="Gargeya S."/>
            <person name="Fitzgerald M."/>
            <person name="Haas B."/>
            <person name="Abouelleil A."/>
            <person name="Alvarado L."/>
            <person name="Arachchi H.M."/>
            <person name="Berlin A."/>
            <person name="Brown A."/>
            <person name="Chapman S.B."/>
            <person name="Chen Z."/>
            <person name="Dunbar C."/>
            <person name="Freedman E."/>
            <person name="Gearin G."/>
            <person name="Goldberg J."/>
            <person name="Griggs A."/>
            <person name="Gujja S."/>
            <person name="Heiman D."/>
            <person name="Howarth C."/>
            <person name="Larson L."/>
            <person name="Lui A."/>
            <person name="MacDonald P.J.P."/>
            <person name="Montmayeur A."/>
            <person name="Murphy C."/>
            <person name="Neiman D."/>
            <person name="Pearson M."/>
            <person name="Priest M."/>
            <person name="Roberts A."/>
            <person name="Saif S."/>
            <person name="Shea T."/>
            <person name="Shenoy N."/>
            <person name="Sisk P."/>
            <person name="Stolte C."/>
            <person name="Sykes S."/>
            <person name="Wortman J."/>
            <person name="Nusbaum C."/>
            <person name="Birren B."/>
        </authorList>
    </citation>
    <scope>NUCLEOTIDE SEQUENCE [LARGE SCALE GENOMIC DNA]</scope>
    <source>
        <strain evidence="3 4">ACC2</strain>
    </source>
</reference>
<evidence type="ECO:0000256" key="1">
    <source>
        <dbReference type="SAM" id="MobiDB-lite"/>
    </source>
</evidence>
<dbReference type="Pfam" id="PF17802">
    <property type="entry name" value="SpaA"/>
    <property type="match status" value="1"/>
</dbReference>
<dbReference type="Gene3D" id="2.60.40.10">
    <property type="entry name" value="Immunoglobulins"/>
    <property type="match status" value="1"/>
</dbReference>